<comment type="caution">
    <text evidence="1">The sequence shown here is derived from an EMBL/GenBank/DDBJ whole genome shotgun (WGS) entry which is preliminary data.</text>
</comment>
<reference evidence="1 2" key="1">
    <citation type="submission" date="2021-06" db="EMBL/GenBank/DDBJ databases">
        <title>Caerostris darwini draft genome.</title>
        <authorList>
            <person name="Kono N."/>
            <person name="Arakawa K."/>
        </authorList>
    </citation>
    <scope>NUCLEOTIDE SEQUENCE [LARGE SCALE GENOMIC DNA]</scope>
</reference>
<name>A0AAV4T2S1_9ARAC</name>
<keyword evidence="2" id="KW-1185">Reference proteome</keyword>
<organism evidence="1 2">
    <name type="scientific">Caerostris darwini</name>
    <dbReference type="NCBI Taxonomy" id="1538125"/>
    <lineage>
        <taxon>Eukaryota</taxon>
        <taxon>Metazoa</taxon>
        <taxon>Ecdysozoa</taxon>
        <taxon>Arthropoda</taxon>
        <taxon>Chelicerata</taxon>
        <taxon>Arachnida</taxon>
        <taxon>Araneae</taxon>
        <taxon>Araneomorphae</taxon>
        <taxon>Entelegynae</taxon>
        <taxon>Araneoidea</taxon>
        <taxon>Araneidae</taxon>
        <taxon>Caerostris</taxon>
    </lineage>
</organism>
<gene>
    <name evidence="1" type="ORF">CDAR_585171</name>
</gene>
<sequence length="121" mass="14199">MEEVKHSGIALNRNHINNKESVFCGYDKICRDKESRGIASGMRFLLFRISLPRRDAEDYAAIFVSIRLMKLLPLQNDQVVSRKGSSGLDFIYRWLLFSYDWTSKFVFEKDHDDAEVRFSLE</sequence>
<dbReference type="EMBL" id="BPLQ01008932">
    <property type="protein sequence ID" value="GIY40444.1"/>
    <property type="molecule type" value="Genomic_DNA"/>
</dbReference>
<protein>
    <submittedName>
        <fullName evidence="1">Uncharacterized protein</fullName>
    </submittedName>
</protein>
<dbReference type="AlphaFoldDB" id="A0AAV4T2S1"/>
<dbReference type="Proteomes" id="UP001054837">
    <property type="component" value="Unassembled WGS sequence"/>
</dbReference>
<evidence type="ECO:0000313" key="1">
    <source>
        <dbReference type="EMBL" id="GIY40444.1"/>
    </source>
</evidence>
<proteinExistence type="predicted"/>
<accession>A0AAV4T2S1</accession>
<evidence type="ECO:0000313" key="2">
    <source>
        <dbReference type="Proteomes" id="UP001054837"/>
    </source>
</evidence>